<evidence type="ECO:0000256" key="1">
    <source>
        <dbReference type="SAM" id="SignalP"/>
    </source>
</evidence>
<organism evidence="2 3">
    <name type="scientific">Antarcticibacterium flavum</name>
    <dbReference type="NCBI Taxonomy" id="2058175"/>
    <lineage>
        <taxon>Bacteria</taxon>
        <taxon>Pseudomonadati</taxon>
        <taxon>Bacteroidota</taxon>
        <taxon>Flavobacteriia</taxon>
        <taxon>Flavobacteriales</taxon>
        <taxon>Flavobacteriaceae</taxon>
        <taxon>Antarcticibacterium</taxon>
    </lineage>
</organism>
<evidence type="ECO:0008006" key="4">
    <source>
        <dbReference type="Google" id="ProtNLM"/>
    </source>
</evidence>
<reference evidence="2 3" key="1">
    <citation type="submission" date="2019-06" db="EMBL/GenBank/DDBJ databases">
        <title>Complete genome sequence of Antarcticibacterium flavum KCTC 52984T from an Antarctic marine sediment.</title>
        <authorList>
            <person name="Lee Y.M."/>
            <person name="Shin S.C."/>
        </authorList>
    </citation>
    <scope>NUCLEOTIDE SEQUENCE [LARGE SCALE GENOMIC DNA]</scope>
    <source>
        <strain evidence="2 3">KCTC 52984</strain>
    </source>
</reference>
<dbReference type="RefSeq" id="WP_139067305.1">
    <property type="nucleotide sequence ID" value="NZ_CP040812.1"/>
</dbReference>
<dbReference type="SUPFAM" id="SSF160574">
    <property type="entry name" value="BT0923-like"/>
    <property type="match status" value="1"/>
</dbReference>
<keyword evidence="1" id="KW-0732">Signal</keyword>
<name>A0A5B7X5L6_9FLAO</name>
<dbReference type="AlphaFoldDB" id="A0A5B7X5L6"/>
<gene>
    <name evidence="2" type="ORF">FHG64_15795</name>
</gene>
<evidence type="ECO:0000313" key="2">
    <source>
        <dbReference type="EMBL" id="QCY70736.1"/>
    </source>
</evidence>
<dbReference type="OrthoDB" id="668160at2"/>
<proteinExistence type="predicted"/>
<evidence type="ECO:0000313" key="3">
    <source>
        <dbReference type="Proteomes" id="UP000309016"/>
    </source>
</evidence>
<sequence>MKTLAISLVLFLAAAVSQAQGIIELNETRVDYNPMFSEMTRHGNSYIMKVREDHSREFEKDPLTFLNNNFNIRQFISLIDESNYDSYIVTFRSNKGNLNAEYDMDGNLESISHRFKNVAMPYSLIQQVFRDNEGWSVVKNSHIAYGKNGKIDRSYYKVTLKNGRQVKKVKIDAPALDRLALAGN</sequence>
<accession>A0A5B7X5L6</accession>
<dbReference type="KEGG" id="afla:FHG64_15795"/>
<dbReference type="EMBL" id="CP040812">
    <property type="protein sequence ID" value="QCY70736.1"/>
    <property type="molecule type" value="Genomic_DNA"/>
</dbReference>
<keyword evidence="3" id="KW-1185">Reference proteome</keyword>
<protein>
    <recommendedName>
        <fullName evidence="4">Nicotinate-nucleotide adenylyltransferase</fullName>
    </recommendedName>
</protein>
<dbReference type="Proteomes" id="UP000309016">
    <property type="component" value="Chromosome"/>
</dbReference>
<feature type="signal peptide" evidence="1">
    <location>
        <begin position="1"/>
        <end position="19"/>
    </location>
</feature>
<feature type="chain" id="PRO_5022788555" description="Nicotinate-nucleotide adenylyltransferase" evidence="1">
    <location>
        <begin position="20"/>
        <end position="184"/>
    </location>
</feature>